<feature type="transmembrane region" description="Helical" evidence="3">
    <location>
        <begin position="164"/>
        <end position="187"/>
    </location>
</feature>
<evidence type="ECO:0000256" key="1">
    <source>
        <dbReference type="ARBA" id="ARBA00006068"/>
    </source>
</evidence>
<comment type="caution">
    <text evidence="5">The sequence shown here is derived from an EMBL/GenBank/DDBJ whole genome shotgun (WGS) entry which is preliminary data.</text>
</comment>
<feature type="domain" description="Cell envelope-related transcriptional attenuator" evidence="4">
    <location>
        <begin position="231"/>
        <end position="373"/>
    </location>
</feature>
<dbReference type="EMBL" id="AGZS01000001">
    <property type="protein sequence ID" value="EJD65566.1"/>
    <property type="molecule type" value="Genomic_DNA"/>
</dbReference>
<protein>
    <recommendedName>
        <fullName evidence="4">Cell envelope-related transcriptional attenuator domain-containing protein</fullName>
    </recommendedName>
</protein>
<comment type="similarity">
    <text evidence="1">Belongs to the LytR/CpsA/Psr (LCP) family.</text>
</comment>
<feature type="compositionally biased region" description="Low complexity" evidence="2">
    <location>
        <begin position="36"/>
        <end position="53"/>
    </location>
</feature>
<dbReference type="AlphaFoldDB" id="J0X2E0"/>
<organism evidence="5 6">
    <name type="scientific">Scardovia wiggsiae F0424</name>
    <dbReference type="NCBI Taxonomy" id="857290"/>
    <lineage>
        <taxon>Bacteria</taxon>
        <taxon>Bacillati</taxon>
        <taxon>Actinomycetota</taxon>
        <taxon>Actinomycetes</taxon>
        <taxon>Bifidobacteriales</taxon>
        <taxon>Bifidobacteriaceae</taxon>
        <taxon>Scardovia</taxon>
    </lineage>
</organism>
<sequence>MTDSEDRNTVDPPSFHPSPKKIGEGSSAQADSGLPAGNSADGADGSGQPAVSEPAPPSFAPSSSPSRRISRPSADGIQADGIQPHSFAPDRQPRSQRSASSGSNVVPPAIPPASPSPYRQPPDSSYPGTPGAQGAGAGSGSGSGFNGTPASGSAPRKPRRIGKIIFRVIVALLVILLIYAGWAWFYVNSQLNHKDYLSSAADTKGSTWLILGSDARDGTTGGTANQVPGFRTDTVMVLTKPDSGPASLISIPRDSYVEVDGKGAKINSVAELYGYPKLVTAVEGITGQKIDHVVSVGFGGLQTIVDALGGVELCYDRTVNDEKSGLNWTAGCHTASGTTALAMSRMRYSDPEGDFGRTKRQRMVISAIIKKAASPAVAANPFTLQKVLKSGLSSLTVDQKTSTLTMVRMALAFRNATREGGVTGTVYYSSQNYRPSYRLGSCVRLAEQSNHTLFSKLANGTQPAGTVGGYAAS</sequence>
<dbReference type="RefSeq" id="WP_007147398.1">
    <property type="nucleotide sequence ID" value="NZ_AKCI01000001.1"/>
</dbReference>
<evidence type="ECO:0000259" key="4">
    <source>
        <dbReference type="Pfam" id="PF03816"/>
    </source>
</evidence>
<dbReference type="InterPro" id="IPR004474">
    <property type="entry name" value="LytR_CpsA_psr"/>
</dbReference>
<evidence type="ECO:0000313" key="6">
    <source>
        <dbReference type="Proteomes" id="UP000006415"/>
    </source>
</evidence>
<dbReference type="eggNOG" id="COG1316">
    <property type="taxonomic scope" value="Bacteria"/>
</dbReference>
<proteinExistence type="inferred from homology"/>
<gene>
    <name evidence="5" type="ORF">HMPREF9156_00330</name>
</gene>
<dbReference type="HOGENOM" id="CLU_016455_0_1_11"/>
<feature type="compositionally biased region" description="Low complexity" evidence="2">
    <location>
        <begin position="60"/>
        <end position="74"/>
    </location>
</feature>
<keyword evidence="3" id="KW-0472">Membrane</keyword>
<keyword evidence="3" id="KW-1133">Transmembrane helix</keyword>
<evidence type="ECO:0000313" key="5">
    <source>
        <dbReference type="EMBL" id="EJD65566.1"/>
    </source>
</evidence>
<evidence type="ECO:0000256" key="2">
    <source>
        <dbReference type="SAM" id="MobiDB-lite"/>
    </source>
</evidence>
<dbReference type="STRING" id="857290.HMPREF9156_00330"/>
<dbReference type="Proteomes" id="UP000006415">
    <property type="component" value="Unassembled WGS sequence"/>
</dbReference>
<dbReference type="PANTHER" id="PTHR33392:SF6">
    <property type="entry name" value="POLYISOPRENYL-TEICHOIC ACID--PEPTIDOGLYCAN TEICHOIC ACID TRANSFERASE TAGU"/>
    <property type="match status" value="1"/>
</dbReference>
<dbReference type="Gene3D" id="3.40.630.190">
    <property type="entry name" value="LCP protein"/>
    <property type="match status" value="1"/>
</dbReference>
<name>J0X2E0_9BIFI</name>
<accession>J0X2E0</accession>
<feature type="compositionally biased region" description="Polar residues" evidence="2">
    <location>
        <begin position="95"/>
        <end position="104"/>
    </location>
</feature>
<feature type="region of interest" description="Disordered" evidence="2">
    <location>
        <begin position="1"/>
        <end position="157"/>
    </location>
</feature>
<dbReference type="InterPro" id="IPR050922">
    <property type="entry name" value="LytR/CpsA/Psr_CW_biosynth"/>
</dbReference>
<reference evidence="5 6" key="1">
    <citation type="submission" date="2012-01" db="EMBL/GenBank/DDBJ databases">
        <title>The Genome Sequence of Scardovia wiggsiae F0424.</title>
        <authorList>
            <consortium name="The Broad Institute Genome Sequencing Platform"/>
            <person name="Earl A."/>
            <person name="Ward D."/>
            <person name="Feldgarden M."/>
            <person name="Gevers D."/>
            <person name="Izard J."/>
            <person name="Ganesan A."/>
            <person name="Baranova O.V."/>
            <person name="Blanton J.M."/>
            <person name="Tanner A.C."/>
            <person name="Mathney J."/>
            <person name="Dewhirst F.E."/>
            <person name="Young S.K."/>
            <person name="Zeng Q."/>
            <person name="Gargeya S."/>
            <person name="Fitzgerald M."/>
            <person name="Haas B."/>
            <person name="Abouelleil A."/>
            <person name="Alvarado L."/>
            <person name="Arachchi H.M."/>
            <person name="Berlin A."/>
            <person name="Chapman S.B."/>
            <person name="Gearin G."/>
            <person name="Goldberg J."/>
            <person name="Griggs A."/>
            <person name="Gujja S."/>
            <person name="Hansen M."/>
            <person name="Heiman D."/>
            <person name="Howarth C."/>
            <person name="Larimer J."/>
            <person name="Lui A."/>
            <person name="MacDonald P.J.P."/>
            <person name="McCowen C."/>
            <person name="Montmayeur A."/>
            <person name="Murphy C."/>
            <person name="Neiman D."/>
            <person name="Pearson M."/>
            <person name="Priest M."/>
            <person name="Roberts A."/>
            <person name="Saif S."/>
            <person name="Shea T."/>
            <person name="Sisk P."/>
            <person name="Stolte C."/>
            <person name="Sykes S."/>
            <person name="Wortman J."/>
            <person name="Nusbaum C."/>
            <person name="Birren B."/>
        </authorList>
    </citation>
    <scope>NUCLEOTIDE SEQUENCE [LARGE SCALE GENOMIC DNA]</scope>
    <source>
        <strain evidence="5 6">F0424</strain>
    </source>
</reference>
<feature type="compositionally biased region" description="Gly residues" evidence="2">
    <location>
        <begin position="131"/>
        <end position="145"/>
    </location>
</feature>
<dbReference type="OrthoDB" id="9782542at2"/>
<keyword evidence="6" id="KW-1185">Reference proteome</keyword>
<dbReference type="PANTHER" id="PTHR33392">
    <property type="entry name" value="POLYISOPRENYL-TEICHOIC ACID--PEPTIDOGLYCAN TEICHOIC ACID TRANSFERASE TAGU"/>
    <property type="match status" value="1"/>
</dbReference>
<dbReference type="NCBIfam" id="TIGR00350">
    <property type="entry name" value="lytR_cpsA_psr"/>
    <property type="match status" value="1"/>
</dbReference>
<dbReference type="Pfam" id="PF03816">
    <property type="entry name" value="LytR_cpsA_psr"/>
    <property type="match status" value="1"/>
</dbReference>
<feature type="compositionally biased region" description="Pro residues" evidence="2">
    <location>
        <begin position="108"/>
        <end position="120"/>
    </location>
</feature>
<keyword evidence="3" id="KW-0812">Transmembrane</keyword>
<evidence type="ECO:0000256" key="3">
    <source>
        <dbReference type="SAM" id="Phobius"/>
    </source>
</evidence>